<dbReference type="InterPro" id="IPR052035">
    <property type="entry name" value="ZnF_BED_domain_contain"/>
</dbReference>
<keyword evidence="7" id="KW-0804">Transcription</keyword>
<keyword evidence="2" id="KW-0479">Metal-binding</keyword>
<keyword evidence="8" id="KW-0539">Nucleus</keyword>
<evidence type="ECO:0000256" key="4">
    <source>
        <dbReference type="ARBA" id="ARBA00022833"/>
    </source>
</evidence>
<evidence type="ECO:0000256" key="2">
    <source>
        <dbReference type="ARBA" id="ARBA00022723"/>
    </source>
</evidence>
<keyword evidence="3 9" id="KW-0863">Zinc-finger</keyword>
<protein>
    <recommendedName>
        <fullName evidence="10">BED-type domain-containing protein</fullName>
    </recommendedName>
</protein>
<dbReference type="InterPro" id="IPR003656">
    <property type="entry name" value="Znf_BED"/>
</dbReference>
<sequence length="614" mass="69376">MADGKLPIIYEFPGRSKSTVWQNFGFYMGDDGQLDKSRAICKVCHHALSYSGNTTNLHAHFRRHEKGPANATGVQSSGSVLKYTTPGTRKWDNLYMNNVSDITYGSSADEHVVSSNQPVIWGNVTLNNRSEALNLMVAEYMIENMLSPDIVESHSFVSLMALADPNFKLQTKEHYTSSIFTQLYDVYRQIMIDLVINARASALTVDVWNSIGGKTYVTFSAHIVTSDWNFDCYNVCTKPCPPDINECYSELMETLHLDPDSLIVVSDSVKVPDPSTGIKIECLGLVIENTASFVLSYRDGPKVVEYVRNHSVEGAARGSDDHWLAIYEKMREITGARTENDHIITQIKAIESVLKPLKLAADHLMEQSDVIASLVLPILRKLELSLRVDDTDSEILQQLKKEAWDIVKNCYQKPEVRDYLLVASLLDPRFKELLFVDVADLKRARNKLVKCASDMYKDMQFGNEDEQFSVLTFENDNTGEPVKKKIKTELIEIKPMSIPTTSGSEGDWLSDVVNKKTIATKEETQETVQAEVERYLAVEQTTSQPLVWWQSRESIYPILSRVARTYLCTPATSLPPEAIFNSSSRDIYSRRKLLPNDLVDKLVFLNSNYAKLKE</sequence>
<evidence type="ECO:0000313" key="11">
    <source>
        <dbReference type="EMBL" id="KAK3100576.1"/>
    </source>
</evidence>
<evidence type="ECO:0000256" key="3">
    <source>
        <dbReference type="ARBA" id="ARBA00022771"/>
    </source>
</evidence>
<accession>A0AA88YFA1</accession>
<evidence type="ECO:0000256" key="5">
    <source>
        <dbReference type="ARBA" id="ARBA00023015"/>
    </source>
</evidence>
<dbReference type="PROSITE" id="PS50808">
    <property type="entry name" value="ZF_BED"/>
    <property type="match status" value="1"/>
</dbReference>
<keyword evidence="4" id="KW-0862">Zinc</keyword>
<feature type="domain" description="BED-type" evidence="10">
    <location>
        <begin position="15"/>
        <end position="71"/>
    </location>
</feature>
<evidence type="ECO:0000256" key="6">
    <source>
        <dbReference type="ARBA" id="ARBA00023125"/>
    </source>
</evidence>
<evidence type="ECO:0000256" key="9">
    <source>
        <dbReference type="PROSITE-ProRule" id="PRU00027"/>
    </source>
</evidence>
<dbReference type="InterPro" id="IPR012337">
    <property type="entry name" value="RNaseH-like_sf"/>
</dbReference>
<dbReference type="Pfam" id="PF05699">
    <property type="entry name" value="Dimer_Tnp_hAT"/>
    <property type="match status" value="1"/>
</dbReference>
<evidence type="ECO:0000256" key="8">
    <source>
        <dbReference type="ARBA" id="ARBA00023242"/>
    </source>
</evidence>
<dbReference type="GO" id="GO:0008270">
    <property type="term" value="F:zinc ion binding"/>
    <property type="evidence" value="ECO:0007669"/>
    <property type="project" value="UniProtKB-KW"/>
</dbReference>
<dbReference type="Proteomes" id="UP001186944">
    <property type="component" value="Unassembled WGS sequence"/>
</dbReference>
<evidence type="ECO:0000259" key="10">
    <source>
        <dbReference type="PROSITE" id="PS50808"/>
    </source>
</evidence>
<name>A0AA88YFA1_PINIB</name>
<comment type="subcellular location">
    <subcellularLocation>
        <location evidence="1">Nucleus</location>
    </subcellularLocation>
</comment>
<dbReference type="GO" id="GO:0005634">
    <property type="term" value="C:nucleus"/>
    <property type="evidence" value="ECO:0007669"/>
    <property type="project" value="UniProtKB-SubCell"/>
</dbReference>
<evidence type="ECO:0000256" key="7">
    <source>
        <dbReference type="ARBA" id="ARBA00023163"/>
    </source>
</evidence>
<keyword evidence="12" id="KW-1185">Reference proteome</keyword>
<gene>
    <name evidence="11" type="ORF">FSP39_022042</name>
</gene>
<dbReference type="GO" id="GO:0046983">
    <property type="term" value="F:protein dimerization activity"/>
    <property type="evidence" value="ECO:0007669"/>
    <property type="project" value="InterPro"/>
</dbReference>
<keyword evidence="6" id="KW-0238">DNA-binding</keyword>
<dbReference type="AlphaFoldDB" id="A0AA88YFA1"/>
<dbReference type="InterPro" id="IPR036236">
    <property type="entry name" value="Znf_C2H2_sf"/>
</dbReference>
<dbReference type="SUPFAM" id="SSF57667">
    <property type="entry name" value="beta-beta-alpha zinc fingers"/>
    <property type="match status" value="1"/>
</dbReference>
<dbReference type="PANTHER" id="PTHR46481">
    <property type="entry name" value="ZINC FINGER BED DOMAIN-CONTAINING PROTEIN 4"/>
    <property type="match status" value="1"/>
</dbReference>
<dbReference type="EMBL" id="VSWD01000006">
    <property type="protein sequence ID" value="KAK3100576.1"/>
    <property type="molecule type" value="Genomic_DNA"/>
</dbReference>
<comment type="caution">
    <text evidence="11">The sequence shown here is derived from an EMBL/GenBank/DDBJ whole genome shotgun (WGS) entry which is preliminary data.</text>
</comment>
<dbReference type="GO" id="GO:0003677">
    <property type="term" value="F:DNA binding"/>
    <property type="evidence" value="ECO:0007669"/>
    <property type="project" value="UniProtKB-KW"/>
</dbReference>
<dbReference type="InterPro" id="IPR008906">
    <property type="entry name" value="HATC_C_dom"/>
</dbReference>
<proteinExistence type="predicted"/>
<reference evidence="11" key="1">
    <citation type="submission" date="2019-08" db="EMBL/GenBank/DDBJ databases">
        <title>The improved chromosome-level genome for the pearl oyster Pinctada fucata martensii using PacBio sequencing and Hi-C.</title>
        <authorList>
            <person name="Zheng Z."/>
        </authorList>
    </citation>
    <scope>NUCLEOTIDE SEQUENCE</scope>
    <source>
        <strain evidence="11">ZZ-2019</strain>
        <tissue evidence="11">Adductor muscle</tissue>
    </source>
</reference>
<evidence type="ECO:0000256" key="1">
    <source>
        <dbReference type="ARBA" id="ARBA00004123"/>
    </source>
</evidence>
<organism evidence="11 12">
    <name type="scientific">Pinctada imbricata</name>
    <name type="common">Atlantic pearl-oyster</name>
    <name type="synonym">Pinctada martensii</name>
    <dbReference type="NCBI Taxonomy" id="66713"/>
    <lineage>
        <taxon>Eukaryota</taxon>
        <taxon>Metazoa</taxon>
        <taxon>Spiralia</taxon>
        <taxon>Lophotrochozoa</taxon>
        <taxon>Mollusca</taxon>
        <taxon>Bivalvia</taxon>
        <taxon>Autobranchia</taxon>
        <taxon>Pteriomorphia</taxon>
        <taxon>Pterioida</taxon>
        <taxon>Pterioidea</taxon>
        <taxon>Pteriidae</taxon>
        <taxon>Pinctada</taxon>
    </lineage>
</organism>
<dbReference type="Pfam" id="PF02892">
    <property type="entry name" value="zf-BED"/>
    <property type="match status" value="1"/>
</dbReference>
<evidence type="ECO:0000313" key="12">
    <source>
        <dbReference type="Proteomes" id="UP001186944"/>
    </source>
</evidence>
<dbReference type="SUPFAM" id="SSF53098">
    <property type="entry name" value="Ribonuclease H-like"/>
    <property type="match status" value="1"/>
</dbReference>
<dbReference type="SMART" id="SM00614">
    <property type="entry name" value="ZnF_BED"/>
    <property type="match status" value="1"/>
</dbReference>
<dbReference type="PANTHER" id="PTHR46481:SF9">
    <property type="entry name" value="ZINC FINGER BED DOMAIN-CONTAINING PROTEIN 1-LIKE"/>
    <property type="match status" value="1"/>
</dbReference>
<keyword evidence="5" id="KW-0805">Transcription regulation</keyword>